<dbReference type="Proteomes" id="UP000250241">
    <property type="component" value="Chromosome"/>
</dbReference>
<protein>
    <submittedName>
        <fullName evidence="1">Uncharacterized protein</fullName>
    </submittedName>
</protein>
<name>A0A2Z5QYR2_9MICC</name>
<evidence type="ECO:0000313" key="2">
    <source>
        <dbReference type="Proteomes" id="UP000250241"/>
    </source>
</evidence>
<sequence>MKWFSLVFSYVLSKTGPQRWVPKIVVNTEVPLDKTTIV</sequence>
<gene>
    <name evidence="1" type="ORF">RA11412_1151</name>
</gene>
<organism evidence="1 2">
    <name type="scientific">Rothia aeria</name>
    <dbReference type="NCBI Taxonomy" id="172042"/>
    <lineage>
        <taxon>Bacteria</taxon>
        <taxon>Bacillati</taxon>
        <taxon>Actinomycetota</taxon>
        <taxon>Actinomycetes</taxon>
        <taxon>Micrococcales</taxon>
        <taxon>Micrococcaceae</taxon>
        <taxon>Rothia</taxon>
    </lineage>
</organism>
<accession>A0A2Z5QYR2</accession>
<dbReference type="AlphaFoldDB" id="A0A2Z5QYR2"/>
<proteinExistence type="predicted"/>
<evidence type="ECO:0000313" key="1">
    <source>
        <dbReference type="EMBL" id="BAV87450.1"/>
    </source>
</evidence>
<keyword evidence="2" id="KW-1185">Reference proteome</keyword>
<dbReference type="EMBL" id="AP017895">
    <property type="protein sequence ID" value="BAV87450.1"/>
    <property type="molecule type" value="Genomic_DNA"/>
</dbReference>
<reference evidence="1 2" key="1">
    <citation type="submission" date="2016-10" db="EMBL/GenBank/DDBJ databases">
        <title>Genome sequence of Rothia aeria strain JCM11412.</title>
        <authorList>
            <person name="Nambu T."/>
        </authorList>
    </citation>
    <scope>NUCLEOTIDE SEQUENCE [LARGE SCALE GENOMIC DNA]</scope>
    <source>
        <strain evidence="1 2">JCM 11412</strain>
    </source>
</reference>
<dbReference type="KEGG" id="raj:RA11412_1151"/>